<dbReference type="Pfam" id="PF13548">
    <property type="entry name" value="DUF4126"/>
    <property type="match status" value="1"/>
</dbReference>
<keyword evidence="1" id="KW-0472">Membrane</keyword>
<feature type="transmembrane region" description="Helical" evidence="1">
    <location>
        <begin position="51"/>
        <end position="71"/>
    </location>
</feature>
<evidence type="ECO:0000259" key="2">
    <source>
        <dbReference type="Pfam" id="PF13548"/>
    </source>
</evidence>
<feature type="transmembrane region" description="Helical" evidence="1">
    <location>
        <begin position="147"/>
        <end position="175"/>
    </location>
</feature>
<evidence type="ECO:0000313" key="4">
    <source>
        <dbReference type="Proteomes" id="UP000832034"/>
    </source>
</evidence>
<evidence type="ECO:0000256" key="1">
    <source>
        <dbReference type="SAM" id="Phobius"/>
    </source>
</evidence>
<feature type="domain" description="DUF4126" evidence="2">
    <location>
        <begin position="7"/>
        <end position="179"/>
    </location>
</feature>
<keyword evidence="1" id="KW-1133">Transmembrane helix</keyword>
<reference evidence="3" key="2">
    <citation type="journal article" date="2022" name="Res Sq">
        <title>Evolution of multicellular longitudinally dividing oral cavity symbionts (Neisseriaceae).</title>
        <authorList>
            <person name="Nyongesa S."/>
            <person name="Weber P."/>
            <person name="Bernet E."/>
            <person name="Pullido F."/>
            <person name="Nieckarz M."/>
            <person name="Delaby M."/>
            <person name="Nieves C."/>
            <person name="Viehboeck T."/>
            <person name="Krause N."/>
            <person name="Rivera-Millot A."/>
            <person name="Nakamura A."/>
            <person name="Vischer N."/>
            <person name="VanNieuwenhze M."/>
            <person name="Brun Y."/>
            <person name="Cava F."/>
            <person name="Bulgheresi S."/>
            <person name="Veyrier F."/>
        </authorList>
    </citation>
    <scope>NUCLEOTIDE SEQUENCE</scope>
    <source>
        <strain evidence="3">SAG 1488-6</strain>
    </source>
</reference>
<organism evidence="3 4">
    <name type="scientific">Vitreoscilla stercoraria</name>
    <dbReference type="NCBI Taxonomy" id="61"/>
    <lineage>
        <taxon>Bacteria</taxon>
        <taxon>Pseudomonadati</taxon>
        <taxon>Pseudomonadota</taxon>
        <taxon>Betaproteobacteria</taxon>
        <taxon>Neisseriales</taxon>
        <taxon>Neisseriaceae</taxon>
        <taxon>Vitreoscilla</taxon>
    </lineage>
</organism>
<sequence>METLLSIVLGIGLAAAAGFRVFVPLFALSLAGFYEVLPMNEQWQWLNSPVALTVLAAACIIEALAYLIPWFDNLLDTLAIPLAGLAGTAIMASTAMDLPPVFTWALAIIGGGGAAATIKGINASARATSTVTTGGIANPIISIGETISAIVLAILSIFAPFLALAALCFLAFILYKTWQKIQARRTQTLTETL</sequence>
<accession>A0ABY4EAK6</accession>
<dbReference type="Proteomes" id="UP000832034">
    <property type="component" value="Chromosome"/>
</dbReference>
<protein>
    <submittedName>
        <fullName evidence="3">DUF4126 domain-containing protein</fullName>
    </submittedName>
</protein>
<dbReference type="InterPro" id="IPR025196">
    <property type="entry name" value="DUF4126"/>
</dbReference>
<gene>
    <name evidence="3" type="ORF">LVJ81_01765</name>
</gene>
<keyword evidence="4" id="KW-1185">Reference proteome</keyword>
<feature type="transmembrane region" description="Helical" evidence="1">
    <location>
        <begin position="78"/>
        <end position="96"/>
    </location>
</feature>
<name>A0ABY4EAK6_VITST</name>
<evidence type="ECO:0000313" key="3">
    <source>
        <dbReference type="EMBL" id="UOO92799.1"/>
    </source>
</evidence>
<dbReference type="RefSeq" id="WP_019957131.1">
    <property type="nucleotide sequence ID" value="NZ_CP091512.1"/>
</dbReference>
<keyword evidence="1" id="KW-0812">Transmembrane</keyword>
<dbReference type="EMBL" id="CP091512">
    <property type="protein sequence ID" value="UOO92799.1"/>
    <property type="molecule type" value="Genomic_DNA"/>
</dbReference>
<proteinExistence type="predicted"/>
<reference evidence="3" key="1">
    <citation type="submission" date="2021-12" db="EMBL/GenBank/DDBJ databases">
        <authorList>
            <person name="Veyrier F.J."/>
        </authorList>
    </citation>
    <scope>NUCLEOTIDE SEQUENCE</scope>
    <source>
        <strain evidence="3">SAG 1488-6</strain>
    </source>
</reference>